<accession>A0ACB8ZSN5</accession>
<evidence type="ECO:0000313" key="2">
    <source>
        <dbReference type="Proteomes" id="UP001055811"/>
    </source>
</evidence>
<name>A0ACB8ZSN5_CICIN</name>
<dbReference type="EMBL" id="CM042016">
    <property type="protein sequence ID" value="KAI3699130.1"/>
    <property type="molecule type" value="Genomic_DNA"/>
</dbReference>
<keyword evidence="2" id="KW-1185">Reference proteome</keyword>
<sequence length="341" mass="37981">MADDSSCSSRDVTTPKDEMVETTTIKFDENDEFHDCIWELEAMSAIGGSMKLTIEYELEIEYQLEMAETKQLVLVVEDTEALRPHWPTIVSTYLEKVIRFYCGTDNQDLQKELALVLFNAHGTRNSVFFFFLSNTSLLQISSNLVSVLDAAYLIVRSSWTKDVEIFMQWLNGIKFSGATLYGAAIAEGLSEALMMFPYVKGFPNPGNWDLQKHCILVAASNPYSVPTPVYTPPCFRPPQYDVMQPGPRLCDAEAVAKSFPTVSLSVISPWRFPKLEAIYNAANRLSPKTGRNIGIVTNPGNLVLISDHFNEACLALSQPEITEVPPNKDPVVVDLTEDSSG</sequence>
<protein>
    <submittedName>
        <fullName evidence="1">Uncharacterized protein</fullName>
    </submittedName>
</protein>
<comment type="caution">
    <text evidence="1">The sequence shown here is derived from an EMBL/GenBank/DDBJ whole genome shotgun (WGS) entry which is preliminary data.</text>
</comment>
<evidence type="ECO:0000313" key="1">
    <source>
        <dbReference type="EMBL" id="KAI3699130.1"/>
    </source>
</evidence>
<organism evidence="1 2">
    <name type="scientific">Cichorium intybus</name>
    <name type="common">Chicory</name>
    <dbReference type="NCBI Taxonomy" id="13427"/>
    <lineage>
        <taxon>Eukaryota</taxon>
        <taxon>Viridiplantae</taxon>
        <taxon>Streptophyta</taxon>
        <taxon>Embryophyta</taxon>
        <taxon>Tracheophyta</taxon>
        <taxon>Spermatophyta</taxon>
        <taxon>Magnoliopsida</taxon>
        <taxon>eudicotyledons</taxon>
        <taxon>Gunneridae</taxon>
        <taxon>Pentapetalae</taxon>
        <taxon>asterids</taxon>
        <taxon>campanulids</taxon>
        <taxon>Asterales</taxon>
        <taxon>Asteraceae</taxon>
        <taxon>Cichorioideae</taxon>
        <taxon>Cichorieae</taxon>
        <taxon>Cichoriinae</taxon>
        <taxon>Cichorium</taxon>
    </lineage>
</organism>
<proteinExistence type="predicted"/>
<dbReference type="Proteomes" id="UP001055811">
    <property type="component" value="Linkage Group LG08"/>
</dbReference>
<reference evidence="2" key="1">
    <citation type="journal article" date="2022" name="Mol. Ecol. Resour.">
        <title>The genomes of chicory, endive, great burdock and yacon provide insights into Asteraceae palaeo-polyploidization history and plant inulin production.</title>
        <authorList>
            <person name="Fan W."/>
            <person name="Wang S."/>
            <person name="Wang H."/>
            <person name="Wang A."/>
            <person name="Jiang F."/>
            <person name="Liu H."/>
            <person name="Zhao H."/>
            <person name="Xu D."/>
            <person name="Zhang Y."/>
        </authorList>
    </citation>
    <scope>NUCLEOTIDE SEQUENCE [LARGE SCALE GENOMIC DNA]</scope>
    <source>
        <strain evidence="2">cv. Punajuju</strain>
    </source>
</reference>
<reference evidence="1 2" key="2">
    <citation type="journal article" date="2022" name="Mol. Ecol. Resour.">
        <title>The genomes of chicory, endive, great burdock and yacon provide insights into Asteraceae paleo-polyploidization history and plant inulin production.</title>
        <authorList>
            <person name="Fan W."/>
            <person name="Wang S."/>
            <person name="Wang H."/>
            <person name="Wang A."/>
            <person name="Jiang F."/>
            <person name="Liu H."/>
            <person name="Zhao H."/>
            <person name="Xu D."/>
            <person name="Zhang Y."/>
        </authorList>
    </citation>
    <scope>NUCLEOTIDE SEQUENCE [LARGE SCALE GENOMIC DNA]</scope>
    <source>
        <strain evidence="2">cv. Punajuju</strain>
        <tissue evidence="1">Leaves</tissue>
    </source>
</reference>
<gene>
    <name evidence="1" type="ORF">L2E82_43192</name>
</gene>